<dbReference type="Gene3D" id="2.30.40.10">
    <property type="entry name" value="Urease, subunit C, domain 1"/>
    <property type="match status" value="1"/>
</dbReference>
<name>A0A6M7TS99_RHILI</name>
<evidence type="ECO:0000256" key="2">
    <source>
        <dbReference type="ARBA" id="ARBA00022801"/>
    </source>
</evidence>
<dbReference type="AlphaFoldDB" id="A0A6M7TS99"/>
<evidence type="ECO:0000256" key="1">
    <source>
        <dbReference type="ARBA" id="ARBA00022723"/>
    </source>
</evidence>
<organism evidence="3 4">
    <name type="scientific">Rhizobium loti</name>
    <name type="common">Mesorhizobium loti</name>
    <dbReference type="NCBI Taxonomy" id="381"/>
    <lineage>
        <taxon>Bacteria</taxon>
        <taxon>Pseudomonadati</taxon>
        <taxon>Pseudomonadota</taxon>
        <taxon>Alphaproteobacteria</taxon>
        <taxon>Hyphomicrobiales</taxon>
        <taxon>Phyllobacteriaceae</taxon>
        <taxon>Mesorhizobium</taxon>
    </lineage>
</organism>
<accession>A0A6M7TS99</accession>
<gene>
    <name evidence="3" type="ORF">A8145_10635</name>
</gene>
<dbReference type="EMBL" id="LYTK01000012">
    <property type="protein sequence ID" value="OBQ64729.1"/>
    <property type="molecule type" value="Genomic_DNA"/>
</dbReference>
<dbReference type="SUPFAM" id="SSF51338">
    <property type="entry name" value="Composite domain of metallo-dependent hydrolases"/>
    <property type="match status" value="1"/>
</dbReference>
<keyword evidence="2" id="KW-0378">Hydrolase</keyword>
<dbReference type="GO" id="GO:0006209">
    <property type="term" value="P:cytosine catabolic process"/>
    <property type="evidence" value="ECO:0007669"/>
    <property type="project" value="TreeGrafter"/>
</dbReference>
<dbReference type="Proteomes" id="UP000093737">
    <property type="component" value="Unassembled WGS sequence"/>
</dbReference>
<dbReference type="InterPro" id="IPR013108">
    <property type="entry name" value="Amidohydro_3"/>
</dbReference>
<dbReference type="GO" id="GO:0035888">
    <property type="term" value="F:isoguanine deaminase activity"/>
    <property type="evidence" value="ECO:0007669"/>
    <property type="project" value="TreeGrafter"/>
</dbReference>
<dbReference type="Gene3D" id="3.20.20.140">
    <property type="entry name" value="Metal-dependent hydrolases"/>
    <property type="match status" value="1"/>
</dbReference>
<dbReference type="SUPFAM" id="SSF51556">
    <property type="entry name" value="Metallo-dependent hydrolases"/>
    <property type="match status" value="1"/>
</dbReference>
<protein>
    <submittedName>
        <fullName evidence="3">Cytosine deaminase</fullName>
    </submittedName>
</protein>
<keyword evidence="1" id="KW-0479">Metal-binding</keyword>
<dbReference type="GO" id="GO:0004131">
    <property type="term" value="F:cytosine deaminase activity"/>
    <property type="evidence" value="ECO:0007669"/>
    <property type="project" value="TreeGrafter"/>
</dbReference>
<dbReference type="RefSeq" id="WP_056569625.1">
    <property type="nucleotide sequence ID" value="NZ_CP033334.1"/>
</dbReference>
<dbReference type="FunFam" id="3.20.20.140:FF:000019">
    <property type="entry name" value="Cytosine deaminase"/>
    <property type="match status" value="1"/>
</dbReference>
<dbReference type="NCBIfam" id="NF005748">
    <property type="entry name" value="PRK07572.1"/>
    <property type="match status" value="1"/>
</dbReference>
<sequence>MDFDLIVRGGTLPDGGIADIGISGETIAAIEPKLQSSARTEVDARGNLVSPPFIDPHFHMDATLSYGIPRINASGTLLEGIALWGELKPLLTHEAVRDRALAYCDWAVSMGLLAIRTHVDVCDDRLLAVEALLDVKKTIAPYIDLQLVAFPQDGFYRSPKARENTIRALDMGVDIVGGIPHFERTMTDGTRSVTELCEIAAKRGLMVDLHCDETDDPLSRHIEQLAYETQRLGLQGRVAGSHLTSMHSMDNYYVSKLLPLIAEAGVSAIPNPLINIMLQGRHDTFPKRRGMTRVKEMQALGIRVGWGQDCVLDPWYSLGTADMLDVAFMGLHVAQMSSPADMARCFDMVTNVNAAIMGLDHLGLAVGKRASLVVLDAGNPIEALRLRAERICVIARGKVVAERTRQDTRLSLPGRPAAVNRRHQAQ</sequence>
<dbReference type="PANTHER" id="PTHR32027:SF0">
    <property type="entry name" value="CYTOSINE DEAMINASE"/>
    <property type="match status" value="1"/>
</dbReference>
<dbReference type="Pfam" id="PF07969">
    <property type="entry name" value="Amidohydro_3"/>
    <property type="match status" value="1"/>
</dbReference>
<dbReference type="InterPro" id="IPR032466">
    <property type="entry name" value="Metal_Hydrolase"/>
</dbReference>
<evidence type="ECO:0000313" key="3">
    <source>
        <dbReference type="EMBL" id="OBQ64729.1"/>
    </source>
</evidence>
<reference evidence="3 4" key="1">
    <citation type="submission" date="2016-05" db="EMBL/GenBank/DDBJ databases">
        <authorList>
            <person name="Ramsay J.P."/>
        </authorList>
    </citation>
    <scope>NUCLEOTIDE SEQUENCE [LARGE SCALE GENOMIC DNA]</scope>
    <source>
        <strain evidence="3 4">NZP2042</strain>
    </source>
</reference>
<dbReference type="GO" id="GO:0046872">
    <property type="term" value="F:metal ion binding"/>
    <property type="evidence" value="ECO:0007669"/>
    <property type="project" value="UniProtKB-KW"/>
</dbReference>
<proteinExistence type="predicted"/>
<dbReference type="InterPro" id="IPR052349">
    <property type="entry name" value="Metallo-hydrolase_Enzymes"/>
</dbReference>
<comment type="caution">
    <text evidence="3">The sequence shown here is derived from an EMBL/GenBank/DDBJ whole genome shotgun (WGS) entry which is preliminary data.</text>
</comment>
<dbReference type="PANTHER" id="PTHR32027">
    <property type="entry name" value="CYTOSINE DEAMINASE"/>
    <property type="match status" value="1"/>
</dbReference>
<dbReference type="CDD" id="cd01293">
    <property type="entry name" value="Bact_CD"/>
    <property type="match status" value="1"/>
</dbReference>
<dbReference type="InterPro" id="IPR011059">
    <property type="entry name" value="Metal-dep_hydrolase_composite"/>
</dbReference>
<evidence type="ECO:0000313" key="4">
    <source>
        <dbReference type="Proteomes" id="UP000093737"/>
    </source>
</evidence>